<dbReference type="SMART" id="SM00175">
    <property type="entry name" value="RAB"/>
    <property type="match status" value="1"/>
</dbReference>
<dbReference type="PROSITE" id="PS51419">
    <property type="entry name" value="RAB"/>
    <property type="match status" value="1"/>
</dbReference>
<dbReference type="OrthoDB" id="9989112at2759"/>
<evidence type="ECO:0000256" key="4">
    <source>
        <dbReference type="ARBA" id="ARBA00023134"/>
    </source>
</evidence>
<dbReference type="GO" id="GO:0005770">
    <property type="term" value="C:late endosome"/>
    <property type="evidence" value="ECO:0007669"/>
    <property type="project" value="TreeGrafter"/>
</dbReference>
<evidence type="ECO:0000313" key="7">
    <source>
        <dbReference type="Proteomes" id="UP000000707"/>
    </source>
</evidence>
<dbReference type="PRINTS" id="PR00449">
    <property type="entry name" value="RASTRNSFRMNG"/>
</dbReference>
<dbReference type="GeneID" id="18249545"/>
<keyword evidence="5" id="KW-0636">Prenylation</keyword>
<protein>
    <recommendedName>
        <fullName evidence="8">Ras-domain-containing protein</fullName>
    </recommendedName>
</protein>
<gene>
    <name evidence="6" type="ORF">CANTEDRAFT_131641</name>
</gene>
<dbReference type="KEGG" id="cten:18249545"/>
<dbReference type="SMART" id="SM00173">
    <property type="entry name" value="RAS"/>
    <property type="match status" value="1"/>
</dbReference>
<dbReference type="NCBIfam" id="TIGR00231">
    <property type="entry name" value="small_GTP"/>
    <property type="match status" value="1"/>
</dbReference>
<dbReference type="GO" id="GO:0032889">
    <property type="term" value="P:regulation of vacuole fusion, non-autophagic"/>
    <property type="evidence" value="ECO:0007669"/>
    <property type="project" value="TreeGrafter"/>
</dbReference>
<evidence type="ECO:0000256" key="5">
    <source>
        <dbReference type="ARBA" id="ARBA00023289"/>
    </source>
</evidence>
<dbReference type="GO" id="GO:0005525">
    <property type="term" value="F:GTP binding"/>
    <property type="evidence" value="ECO:0007669"/>
    <property type="project" value="UniProtKB-KW"/>
</dbReference>
<dbReference type="Gene3D" id="3.40.50.300">
    <property type="entry name" value="P-loop containing nucleotide triphosphate hydrolases"/>
    <property type="match status" value="1"/>
</dbReference>
<dbReference type="InterPro" id="IPR001806">
    <property type="entry name" value="Small_GTPase"/>
</dbReference>
<keyword evidence="3" id="KW-0547">Nucleotide-binding</keyword>
<dbReference type="PANTHER" id="PTHR47981">
    <property type="entry name" value="RAB FAMILY"/>
    <property type="match status" value="1"/>
</dbReference>
<dbReference type="InterPro" id="IPR027417">
    <property type="entry name" value="P-loop_NTPase"/>
</dbReference>
<dbReference type="GO" id="GO:0000329">
    <property type="term" value="C:fungal-type vacuole membrane"/>
    <property type="evidence" value="ECO:0007669"/>
    <property type="project" value="TreeGrafter"/>
</dbReference>
<evidence type="ECO:0000256" key="3">
    <source>
        <dbReference type="ARBA" id="ARBA00022741"/>
    </source>
</evidence>
<dbReference type="SUPFAM" id="SSF52540">
    <property type="entry name" value="P-loop containing nucleoside triphosphate hydrolases"/>
    <property type="match status" value="1"/>
</dbReference>
<reference evidence="6 7" key="1">
    <citation type="journal article" date="2011" name="Proc. Natl. Acad. Sci. U.S.A.">
        <title>Comparative genomics of xylose-fermenting fungi for enhanced biofuel production.</title>
        <authorList>
            <person name="Wohlbach D.J."/>
            <person name="Kuo A."/>
            <person name="Sato T.K."/>
            <person name="Potts K.M."/>
            <person name="Salamov A.A."/>
            <person name="LaButti K.M."/>
            <person name="Sun H."/>
            <person name="Clum A."/>
            <person name="Pangilinan J.L."/>
            <person name="Lindquist E.A."/>
            <person name="Lucas S."/>
            <person name="Lapidus A."/>
            <person name="Jin M."/>
            <person name="Gunawan C."/>
            <person name="Balan V."/>
            <person name="Dale B.E."/>
            <person name="Jeffries T.W."/>
            <person name="Zinkel R."/>
            <person name="Barry K.W."/>
            <person name="Grigoriev I.V."/>
            <person name="Gasch A.P."/>
        </authorList>
    </citation>
    <scope>NUCLEOTIDE SEQUENCE [LARGE SCALE GENOMIC DNA]</scope>
    <source>
        <strain evidence="7">ATCC 10573 / BCRC 21748 / CBS 615 / JCM 9827 / NBRC 10315 / NRRL Y-1498 / VKM Y-70</strain>
    </source>
</reference>
<dbReference type="PROSITE" id="PS51420">
    <property type="entry name" value="RHO"/>
    <property type="match status" value="1"/>
</dbReference>
<dbReference type="Proteomes" id="UP000000707">
    <property type="component" value="Unassembled WGS sequence"/>
</dbReference>
<sequence>MDTETPTFKVVLLGDSGVGKTCIRSQFVHHIFTNAYKATIGGDYLTSTVMVTRRVTTDDAGSNHDTNDIPQPQTIQKPIKTHLQIWDTAGQERFNSISRAFYRGTDIVVLVYDITNYESLLNLKTWFKNFMDHCQVPHPGVIVVGNKSDQASDRVIDLEEIKEILTLNINSGTDSDINLNNYVNWETDAFEICCKKLDLVNKVFYRVGEVGLDLIEENPKKDIVAFDTIDIGAGQRASKCFC</sequence>
<dbReference type="PROSITE" id="PS51421">
    <property type="entry name" value="RAS"/>
    <property type="match status" value="1"/>
</dbReference>
<dbReference type="HOGENOM" id="CLU_041217_10_0_1"/>
<name>G3B7G0_CANTC</name>
<evidence type="ECO:0000256" key="1">
    <source>
        <dbReference type="ARBA" id="ARBA00006270"/>
    </source>
</evidence>
<dbReference type="eggNOG" id="KOG0394">
    <property type="taxonomic scope" value="Eukaryota"/>
</dbReference>
<comment type="similarity">
    <text evidence="1">Belongs to the small GTPase superfamily. Rab family.</text>
</comment>
<keyword evidence="5" id="KW-0449">Lipoprotein</keyword>
<dbReference type="GO" id="GO:0003924">
    <property type="term" value="F:GTPase activity"/>
    <property type="evidence" value="ECO:0007669"/>
    <property type="project" value="InterPro"/>
</dbReference>
<dbReference type="InterPro" id="IPR005225">
    <property type="entry name" value="Small_GTP-bd"/>
</dbReference>
<keyword evidence="2" id="KW-0488">Methylation</keyword>
<dbReference type="PANTHER" id="PTHR47981:SF20">
    <property type="entry name" value="RAS-RELATED PROTEIN RAB-7A"/>
    <property type="match status" value="1"/>
</dbReference>
<dbReference type="Pfam" id="PF00071">
    <property type="entry name" value="Ras"/>
    <property type="match status" value="1"/>
</dbReference>
<evidence type="ECO:0000256" key="2">
    <source>
        <dbReference type="ARBA" id="ARBA00022481"/>
    </source>
</evidence>
<dbReference type="SMART" id="SM00174">
    <property type="entry name" value="RHO"/>
    <property type="match status" value="1"/>
</dbReference>
<keyword evidence="4" id="KW-0342">GTP-binding</keyword>
<dbReference type="EMBL" id="GL996527">
    <property type="protein sequence ID" value="EGV62268.1"/>
    <property type="molecule type" value="Genomic_DNA"/>
</dbReference>
<keyword evidence="7" id="KW-1185">Reference proteome</keyword>
<proteinExistence type="inferred from homology"/>
<dbReference type="CDD" id="cd00154">
    <property type="entry name" value="Rab"/>
    <property type="match status" value="1"/>
</dbReference>
<dbReference type="RefSeq" id="XP_006688438.1">
    <property type="nucleotide sequence ID" value="XM_006688375.1"/>
</dbReference>
<organism evidence="7">
    <name type="scientific">Candida tenuis (strain ATCC 10573 / BCRC 21748 / CBS 615 / JCM 9827 / NBRC 10315 / NRRL Y-1498 / VKM Y-70)</name>
    <name type="common">Yeast</name>
    <name type="synonym">Yamadazyma tenuis</name>
    <dbReference type="NCBI Taxonomy" id="590646"/>
    <lineage>
        <taxon>Eukaryota</taxon>
        <taxon>Fungi</taxon>
        <taxon>Dikarya</taxon>
        <taxon>Ascomycota</taxon>
        <taxon>Saccharomycotina</taxon>
        <taxon>Pichiomycetes</taxon>
        <taxon>Debaryomycetaceae</taxon>
        <taxon>Yamadazyma</taxon>
    </lineage>
</organism>
<evidence type="ECO:0008006" key="8">
    <source>
        <dbReference type="Google" id="ProtNLM"/>
    </source>
</evidence>
<evidence type="ECO:0000313" key="6">
    <source>
        <dbReference type="EMBL" id="EGV62268.1"/>
    </source>
</evidence>
<dbReference type="AlphaFoldDB" id="G3B7G0"/>
<dbReference type="STRING" id="590646.G3B7G0"/>
<accession>G3B7G0</accession>